<evidence type="ECO:0000313" key="1">
    <source>
        <dbReference type="EMBL" id="EFK95849.1"/>
    </source>
</evidence>
<sequence length="365" mass="40886">MVPGSRYNTTNAFARAFPPPEYLTMPAVGIDISDYAVKHIMLGRRWPHFYLQSHGKLDIPLGVVERGEVKDMPSLVKILERLREEKKYEYAHVSLPEEHAFLFQMELPKGTVAEMDQMVEFQLKDHIPFEAGEAVFDYSVLEERAHAYFVNVSAYPRAIAQTYISALEESGFTLLSVEIEGQATARALLSHTHLEPTIIVDVGRNQASVSMSVKGNVTFTASIDIGGDNFTRAIARGLDVSFQEADRLKRLHGFRDTKDTSALFTTMYPVMAQLKETIHKHFLYWHRHSGVEGAHVARVVLVGGNANMAGLAEYLEATLEVPVVVGNVWTNVFSFNEYLPEMHRNESLEFATAVGLALRSLLRSG</sequence>
<reference evidence="1" key="1">
    <citation type="submission" date="2010-07" db="EMBL/GenBank/DDBJ databases">
        <authorList>
            <consortium name="CONSOLIDER consortium CSD2007-00005"/>
            <person name="Guazzaroni M.-E."/>
            <person name="Richter M."/>
            <person name="Garcia-Salamanca A."/>
            <person name="Yarza P."/>
            <person name="Ferrer M."/>
        </authorList>
    </citation>
    <scope>NUCLEOTIDE SEQUENCE</scope>
</reference>
<dbReference type="Pfam" id="PF11104">
    <property type="entry name" value="PilM_2"/>
    <property type="match status" value="1"/>
</dbReference>
<dbReference type="AlphaFoldDB" id="D9PKR6"/>
<dbReference type="PIRSF" id="PIRSF019169">
    <property type="entry name" value="PilM"/>
    <property type="match status" value="1"/>
</dbReference>
<dbReference type="SUPFAM" id="SSF53067">
    <property type="entry name" value="Actin-like ATPase domain"/>
    <property type="match status" value="2"/>
</dbReference>
<dbReference type="InterPro" id="IPR005883">
    <property type="entry name" value="PilM"/>
</dbReference>
<dbReference type="CDD" id="cd24049">
    <property type="entry name" value="ASKHA_NBD_PilM"/>
    <property type="match status" value="1"/>
</dbReference>
<organism evidence="1">
    <name type="scientific">sediment metagenome</name>
    <dbReference type="NCBI Taxonomy" id="749907"/>
    <lineage>
        <taxon>unclassified sequences</taxon>
        <taxon>metagenomes</taxon>
        <taxon>ecological metagenomes</taxon>
    </lineage>
</organism>
<comment type="caution">
    <text evidence="1">The sequence shown here is derived from an EMBL/GenBank/DDBJ whole genome shotgun (WGS) entry which is preliminary data.</text>
</comment>
<dbReference type="PANTHER" id="PTHR32432:SF3">
    <property type="entry name" value="ETHANOLAMINE UTILIZATION PROTEIN EUTJ"/>
    <property type="match status" value="1"/>
</dbReference>
<name>D9PKR6_9ZZZZ</name>
<dbReference type="PANTHER" id="PTHR32432">
    <property type="entry name" value="CELL DIVISION PROTEIN FTSA-RELATED"/>
    <property type="match status" value="1"/>
</dbReference>
<accession>D9PKR6</accession>
<dbReference type="NCBIfam" id="TIGR01175">
    <property type="entry name" value="pilM"/>
    <property type="match status" value="1"/>
</dbReference>
<dbReference type="Gene3D" id="3.30.1490.300">
    <property type="match status" value="1"/>
</dbReference>
<dbReference type="EMBL" id="ADZX01000636">
    <property type="protein sequence ID" value="EFK95849.1"/>
    <property type="molecule type" value="Genomic_DNA"/>
</dbReference>
<proteinExistence type="predicted"/>
<dbReference type="Gene3D" id="3.30.420.40">
    <property type="match status" value="2"/>
</dbReference>
<dbReference type="InterPro" id="IPR050696">
    <property type="entry name" value="FtsA/MreB"/>
</dbReference>
<protein>
    <submittedName>
        <fullName evidence="1">Type IV pilus assembly protein PilM</fullName>
    </submittedName>
</protein>
<reference evidence="1" key="2">
    <citation type="journal article" date="2011" name="Microb. Ecol.">
        <title>Taxonomic and Functional Metagenomic Profiling of the Microbial Community in the Anoxic Sediment of a Sub-saline Shallow Lake (Laguna de Carrizo, Central Spain).</title>
        <authorList>
            <person name="Ferrer M."/>
            <person name="Guazzaroni M.E."/>
            <person name="Richter M."/>
            <person name="Garcia-Salamanca A."/>
            <person name="Yarza P."/>
            <person name="Suarez-Suarez A."/>
            <person name="Solano J."/>
            <person name="Alcaide M."/>
            <person name="van Dillewijn P."/>
            <person name="Molina-Henares M.A."/>
            <person name="Lopez-Cortes N."/>
            <person name="Al-Ramahi Y."/>
            <person name="Guerrero C."/>
            <person name="Acosta A."/>
            <person name="de Eugenio L.I."/>
            <person name="Martinez V."/>
            <person name="Marques S."/>
            <person name="Rojo F."/>
            <person name="Santero E."/>
            <person name="Genilloud O."/>
            <person name="Perez-Perez J."/>
            <person name="Rossello-Mora R."/>
            <person name="Ramos J.L."/>
        </authorList>
    </citation>
    <scope>NUCLEOTIDE SEQUENCE</scope>
</reference>
<gene>
    <name evidence="1" type="ORF">LDC_2135</name>
</gene>
<dbReference type="InterPro" id="IPR043129">
    <property type="entry name" value="ATPase_NBD"/>
</dbReference>